<dbReference type="InterPro" id="IPR041588">
    <property type="entry name" value="Integrase_H2C2"/>
</dbReference>
<evidence type="ECO:0000259" key="1">
    <source>
        <dbReference type="Pfam" id="PF17921"/>
    </source>
</evidence>
<dbReference type="Gene3D" id="3.30.420.10">
    <property type="entry name" value="Ribonuclease H-like superfamily/Ribonuclease H"/>
    <property type="match status" value="1"/>
</dbReference>
<organism evidence="2 3">
    <name type="scientific">Priapulus caudatus</name>
    <name type="common">Priapulid worm</name>
    <dbReference type="NCBI Taxonomy" id="37621"/>
    <lineage>
        <taxon>Eukaryota</taxon>
        <taxon>Metazoa</taxon>
        <taxon>Ecdysozoa</taxon>
        <taxon>Scalidophora</taxon>
        <taxon>Priapulida</taxon>
        <taxon>Priapulimorpha</taxon>
        <taxon>Priapulimorphida</taxon>
        <taxon>Priapulidae</taxon>
        <taxon>Priapulus</taxon>
    </lineage>
</organism>
<dbReference type="SUPFAM" id="SSF53098">
    <property type="entry name" value="Ribonuclease H-like"/>
    <property type="match status" value="1"/>
</dbReference>
<sequence length="388" mass="43793">MRVEVAKVIFFVDSMIAFHWIKSPARGFKAFVSSRVGEIQGLTDPWNYLGTMNAADDVSRGVAAEKLAEVWKQGPSFLYTDEAEWPVDEPEADQRSVEVEKKKSPAVLTVYETSDVIDCTRFSSWRKLLRVTAYVMRFVGMLKSRIQKGSPPDDKTAVTTIELKRAEMYWIKVVQGRIKPRFKRGDFKVLTPFIDEEGVIRVGGRVGNMVTSYESKHPILLPFDHGISLLITRYTHEAGHHGVAATTAKTRRRFWILKGHRLAKSVKHRCVVCRAAACQGETQMMASLPSSRVAPFTPLFHFTSCDYFGPYQVKVGRNKKSKYYGVIFTCLNTRAVHLELAVDCSTQEFLQVLRRFFALRGHPKVVMSDNGTQFAPTSQPTSVRGCPA</sequence>
<name>A0ABM1F2W4_PRICU</name>
<dbReference type="PANTHER" id="PTHR47331">
    <property type="entry name" value="PHD-TYPE DOMAIN-CONTAINING PROTEIN"/>
    <property type="match status" value="1"/>
</dbReference>
<keyword evidence="2" id="KW-1185">Reference proteome</keyword>
<protein>
    <submittedName>
        <fullName evidence="3">Uncharacterized protein LOC106818606</fullName>
    </submittedName>
</protein>
<dbReference type="Pfam" id="PF17921">
    <property type="entry name" value="Integrase_H2C2"/>
    <property type="match status" value="1"/>
</dbReference>
<gene>
    <name evidence="3" type="primary">LOC106818606</name>
</gene>
<evidence type="ECO:0000313" key="2">
    <source>
        <dbReference type="Proteomes" id="UP000695022"/>
    </source>
</evidence>
<evidence type="ECO:0000313" key="3">
    <source>
        <dbReference type="RefSeq" id="XP_014678785.1"/>
    </source>
</evidence>
<feature type="domain" description="Integrase zinc-binding" evidence="1">
    <location>
        <begin position="230"/>
        <end position="275"/>
    </location>
</feature>
<dbReference type="GeneID" id="106818606"/>
<dbReference type="InterPro" id="IPR012337">
    <property type="entry name" value="RNaseH-like_sf"/>
</dbReference>
<accession>A0ABM1F2W4</accession>
<dbReference type="RefSeq" id="XP_014678785.1">
    <property type="nucleotide sequence ID" value="XM_014823299.1"/>
</dbReference>
<dbReference type="InterPro" id="IPR036397">
    <property type="entry name" value="RNaseH_sf"/>
</dbReference>
<dbReference type="Proteomes" id="UP000695022">
    <property type="component" value="Unplaced"/>
</dbReference>
<proteinExistence type="predicted"/>
<reference evidence="3" key="1">
    <citation type="submission" date="2025-08" db="UniProtKB">
        <authorList>
            <consortium name="RefSeq"/>
        </authorList>
    </citation>
    <scope>IDENTIFICATION</scope>
</reference>
<dbReference type="PANTHER" id="PTHR47331:SF1">
    <property type="entry name" value="GAG-LIKE PROTEIN"/>
    <property type="match status" value="1"/>
</dbReference>